<sequence length="186" mass="21693">MTFSKSMPHGEAFNNLQTVMMTRIEEDDVFVHAPDIQLLNNESISQILYWKPNIVLAGGPPLYLSKLSKDQVERAWYNAIKLSQKVNTLILDHHLMRSCEGVKCLEHLSSETGRKIICGADFMKKPKMLLEAKRESLYKDMPVPERWHEAYAEGEVSTDYYWNLAKKLYKHLRLNDYYREYSCPAC</sequence>
<organism evidence="1">
    <name type="scientific">marine sediment metagenome</name>
    <dbReference type="NCBI Taxonomy" id="412755"/>
    <lineage>
        <taxon>unclassified sequences</taxon>
        <taxon>metagenomes</taxon>
        <taxon>ecological metagenomes</taxon>
    </lineage>
</organism>
<evidence type="ECO:0000313" key="1">
    <source>
        <dbReference type="EMBL" id="GAG73708.1"/>
    </source>
</evidence>
<reference evidence="1" key="1">
    <citation type="journal article" date="2014" name="Front. Microbiol.">
        <title>High frequency of phylogenetically diverse reductive dehalogenase-homologous genes in deep subseafloor sedimentary metagenomes.</title>
        <authorList>
            <person name="Kawai M."/>
            <person name="Futagami T."/>
            <person name="Toyoda A."/>
            <person name="Takaki Y."/>
            <person name="Nishi S."/>
            <person name="Hori S."/>
            <person name="Arai W."/>
            <person name="Tsubouchi T."/>
            <person name="Morono Y."/>
            <person name="Uchiyama I."/>
            <person name="Ito T."/>
            <person name="Fujiyama A."/>
            <person name="Inagaki F."/>
            <person name="Takami H."/>
        </authorList>
    </citation>
    <scope>NUCLEOTIDE SEQUENCE</scope>
    <source>
        <strain evidence="1">Expedition CK06-06</strain>
    </source>
</reference>
<proteinExistence type="predicted"/>
<dbReference type="EMBL" id="BART01001869">
    <property type="protein sequence ID" value="GAG73708.1"/>
    <property type="molecule type" value="Genomic_DNA"/>
</dbReference>
<comment type="caution">
    <text evidence="1">The sequence shown here is derived from an EMBL/GenBank/DDBJ whole genome shotgun (WGS) entry which is preliminary data.</text>
</comment>
<gene>
    <name evidence="1" type="ORF">S01H4_06182</name>
</gene>
<protein>
    <submittedName>
        <fullName evidence="1">Uncharacterized protein</fullName>
    </submittedName>
</protein>
<name>X1AMW2_9ZZZZ</name>
<dbReference type="AlphaFoldDB" id="X1AMW2"/>
<accession>X1AMW2</accession>